<comment type="caution">
    <text evidence="1">The sequence shown here is derived from an EMBL/GenBank/DDBJ whole genome shotgun (WGS) entry which is preliminary data.</text>
</comment>
<evidence type="ECO:0000313" key="2">
    <source>
        <dbReference type="Proteomes" id="UP001596310"/>
    </source>
</evidence>
<dbReference type="InterPro" id="IPR036052">
    <property type="entry name" value="TrpB-like_PALP_sf"/>
</dbReference>
<accession>A0ABW1UP90</accession>
<organism evidence="1 2">
    <name type="scientific">Lapidilactobacillus achengensis</name>
    <dbReference type="NCBI Taxonomy" id="2486000"/>
    <lineage>
        <taxon>Bacteria</taxon>
        <taxon>Bacillati</taxon>
        <taxon>Bacillota</taxon>
        <taxon>Bacilli</taxon>
        <taxon>Lactobacillales</taxon>
        <taxon>Lactobacillaceae</taxon>
        <taxon>Lapidilactobacillus</taxon>
    </lineage>
</organism>
<keyword evidence="2" id="KW-1185">Reference proteome</keyword>
<evidence type="ECO:0000313" key="1">
    <source>
        <dbReference type="EMBL" id="MFC6315006.1"/>
    </source>
</evidence>
<dbReference type="RefSeq" id="WP_125595912.1">
    <property type="nucleotide sequence ID" value="NZ_JBHSSM010000015.1"/>
</dbReference>
<gene>
    <name evidence="1" type="ORF">ACFQHW_05405</name>
</gene>
<dbReference type="Gene3D" id="3.40.50.1100">
    <property type="match status" value="1"/>
</dbReference>
<reference evidence="2" key="1">
    <citation type="journal article" date="2019" name="Int. J. Syst. Evol. Microbiol.">
        <title>The Global Catalogue of Microorganisms (GCM) 10K type strain sequencing project: providing services to taxonomists for standard genome sequencing and annotation.</title>
        <authorList>
            <consortium name="The Broad Institute Genomics Platform"/>
            <consortium name="The Broad Institute Genome Sequencing Center for Infectious Disease"/>
            <person name="Wu L."/>
            <person name="Ma J."/>
        </authorList>
    </citation>
    <scope>NUCLEOTIDE SEQUENCE [LARGE SCALE GENOMIC DNA]</scope>
    <source>
        <strain evidence="2">CCM 8897</strain>
    </source>
</reference>
<sequence length="448" mass="47372">MTVKYQFGDDLTALTDAMAAWRADRNDGRVVVPTGLAPLDDTWQTAAAPDLLAAILQAFLPERDLTELTTLATTALTATWGKRAPIAVTPKRGKLATRYAEMATGLTMSAADWNTALVQSLVDTAQPLALVAHDANALIALAEHLDAGNHLTGYAALATVPPLVQKQFAAASLAEQVTPVAVDETASLNSLTGWQAEQAALSQTTKAAGQVYVPVDGGQLSVLVPQILSYFLIAQQAPAEELTIVCASDDLSEVLAARYAQLLGAPIKRVLAAIGPDSPLAAVAAGAELTTNWPLAKNALRLAASFHEQALPLTSAWADLQTSWSSWLSCAPVTTTAGLREIRRGQTQDQMTLGAQTALASALVQSEQLPDAIVLSTTDPFQTPEAIITGITDRDDGKTDFEAVQILRQIVDLKVPRVITHLKSKELPELPNYLQQAALAQLQAGLNA</sequence>
<name>A0ABW1UP90_9LACO</name>
<dbReference type="Proteomes" id="UP001596310">
    <property type="component" value="Unassembled WGS sequence"/>
</dbReference>
<protein>
    <submittedName>
        <fullName evidence="1">Uncharacterized protein</fullName>
    </submittedName>
</protein>
<proteinExistence type="predicted"/>
<dbReference type="EMBL" id="JBHSSM010000015">
    <property type="protein sequence ID" value="MFC6315006.1"/>
    <property type="molecule type" value="Genomic_DNA"/>
</dbReference>